<sequence>MKIVFCGSLNFYRQFDELAGRLGSMGFHEVYIPATARRIISGEVTLGQINSEKAIGTFAERTIRDDLIRKHWRAIRDGDAILVVNGEKNGVAGYIGGNTFLEMGFAHVLDQKMFLLNSIPDMPSCRTEIEAFRPVVLDGDLGRLVV</sequence>
<dbReference type="AlphaFoldDB" id="A0A2M7QC77"/>
<organism evidence="1 2">
    <name type="scientific">Candidatus Uhrbacteria bacterium CG_4_10_14_0_8_um_filter_58_22</name>
    <dbReference type="NCBI Taxonomy" id="1975029"/>
    <lineage>
        <taxon>Bacteria</taxon>
        <taxon>Candidatus Uhriibacteriota</taxon>
    </lineage>
</organism>
<name>A0A2M7QC77_9BACT</name>
<dbReference type="EMBL" id="PFLC01000010">
    <property type="protein sequence ID" value="PIY63295.1"/>
    <property type="molecule type" value="Genomic_DNA"/>
</dbReference>
<comment type="caution">
    <text evidence="1">The sequence shown here is derived from an EMBL/GenBank/DDBJ whole genome shotgun (WGS) entry which is preliminary data.</text>
</comment>
<evidence type="ECO:0000313" key="1">
    <source>
        <dbReference type="EMBL" id="PIY63295.1"/>
    </source>
</evidence>
<evidence type="ECO:0000313" key="2">
    <source>
        <dbReference type="Proteomes" id="UP000230973"/>
    </source>
</evidence>
<protein>
    <recommendedName>
        <fullName evidence="3">Maf-like protein</fullName>
    </recommendedName>
</protein>
<evidence type="ECO:0008006" key="3">
    <source>
        <dbReference type="Google" id="ProtNLM"/>
    </source>
</evidence>
<gene>
    <name evidence="1" type="ORF">COY93_00645</name>
</gene>
<reference evidence="2" key="1">
    <citation type="submission" date="2017-09" db="EMBL/GenBank/DDBJ databases">
        <title>Depth-based differentiation of microbial function through sediment-hosted aquifers and enrichment of novel symbionts in the deep terrestrial subsurface.</title>
        <authorList>
            <person name="Probst A.J."/>
            <person name="Ladd B."/>
            <person name="Jarett J.K."/>
            <person name="Geller-Mcgrath D.E."/>
            <person name="Sieber C.M.K."/>
            <person name="Emerson J.B."/>
            <person name="Anantharaman K."/>
            <person name="Thomas B.C."/>
            <person name="Malmstrom R."/>
            <person name="Stieglmeier M."/>
            <person name="Klingl A."/>
            <person name="Woyke T."/>
            <person name="Ryan C.M."/>
            <person name="Banfield J.F."/>
        </authorList>
    </citation>
    <scope>NUCLEOTIDE SEQUENCE [LARGE SCALE GENOMIC DNA]</scope>
</reference>
<accession>A0A2M7QC77</accession>
<dbReference type="Proteomes" id="UP000230973">
    <property type="component" value="Unassembled WGS sequence"/>
</dbReference>
<proteinExistence type="predicted"/>